<evidence type="ECO:0000313" key="1">
    <source>
        <dbReference type="EMBL" id="QGG95317.1"/>
    </source>
</evidence>
<dbReference type="KEGG" id="atq:GH723_09530"/>
<evidence type="ECO:0000313" key="2">
    <source>
        <dbReference type="Proteomes" id="UP000334019"/>
    </source>
</evidence>
<name>A0A5Q2RMJ8_9ACTN</name>
<reference evidence="1 2" key="1">
    <citation type="submission" date="2019-11" db="EMBL/GenBank/DDBJ databases">
        <authorList>
            <person name="He Y."/>
        </authorList>
    </citation>
    <scope>NUCLEOTIDE SEQUENCE [LARGE SCALE GENOMIC DNA]</scope>
    <source>
        <strain evidence="1 2">SCSIO 58843</strain>
    </source>
</reference>
<dbReference type="RefSeq" id="WP_153759425.1">
    <property type="nucleotide sequence ID" value="NZ_CP045851.1"/>
</dbReference>
<proteinExistence type="predicted"/>
<dbReference type="EMBL" id="CP045851">
    <property type="protein sequence ID" value="QGG95317.1"/>
    <property type="molecule type" value="Genomic_DNA"/>
</dbReference>
<keyword evidence="2" id="KW-1185">Reference proteome</keyword>
<accession>A0A5Q2RMJ8</accession>
<sequence length="128" mass="14029">MHIISALFIDDIELRQVSGPSTRIDLTGIQFSAAAPQPVPLTWAPHLCIIVGCPVDHPGTGALEVVFRRDGEEIARNVQPLQVEPGKFNYRLVRGELEFEDYGTIEAHCRIDMGPVTVVPYTLLPPAG</sequence>
<dbReference type="AlphaFoldDB" id="A0A5Q2RMJ8"/>
<organism evidence="1 2">
    <name type="scientific">Actinomarinicola tropica</name>
    <dbReference type="NCBI Taxonomy" id="2789776"/>
    <lineage>
        <taxon>Bacteria</taxon>
        <taxon>Bacillati</taxon>
        <taxon>Actinomycetota</taxon>
        <taxon>Acidimicrobiia</taxon>
        <taxon>Acidimicrobiales</taxon>
        <taxon>Iamiaceae</taxon>
        <taxon>Actinomarinicola</taxon>
    </lineage>
</organism>
<dbReference type="Proteomes" id="UP000334019">
    <property type="component" value="Chromosome"/>
</dbReference>
<gene>
    <name evidence="1" type="ORF">GH723_09530</name>
</gene>
<protein>
    <submittedName>
        <fullName evidence="1">Uncharacterized protein</fullName>
    </submittedName>
</protein>